<evidence type="ECO:0000313" key="3">
    <source>
        <dbReference type="Proteomes" id="UP000177263"/>
    </source>
</evidence>
<keyword evidence="1" id="KW-1133">Transmembrane helix</keyword>
<name>A0A1F7YN46_9BACT</name>
<feature type="transmembrane region" description="Helical" evidence="1">
    <location>
        <begin position="14"/>
        <end position="39"/>
    </location>
</feature>
<reference evidence="2 3" key="1">
    <citation type="journal article" date="2016" name="Nat. Commun.">
        <title>Thousands of microbial genomes shed light on interconnected biogeochemical processes in an aquifer system.</title>
        <authorList>
            <person name="Anantharaman K."/>
            <person name="Brown C.T."/>
            <person name="Hug L.A."/>
            <person name="Sharon I."/>
            <person name="Castelle C.J."/>
            <person name="Probst A.J."/>
            <person name="Thomas B.C."/>
            <person name="Singh A."/>
            <person name="Wilkins M.J."/>
            <person name="Karaoz U."/>
            <person name="Brodie E.L."/>
            <person name="Williams K.H."/>
            <person name="Hubbard S.S."/>
            <person name="Banfield J.F."/>
        </authorList>
    </citation>
    <scope>NUCLEOTIDE SEQUENCE [LARGE SCALE GENOMIC DNA]</scope>
</reference>
<dbReference type="GO" id="GO:0016020">
    <property type="term" value="C:membrane"/>
    <property type="evidence" value="ECO:0007669"/>
    <property type="project" value="InterPro"/>
</dbReference>
<dbReference type="SUPFAM" id="SSF82861">
    <property type="entry name" value="Mechanosensitive channel protein MscS (YggB), transmembrane region"/>
    <property type="match status" value="1"/>
</dbReference>
<comment type="caution">
    <text evidence="2">The sequence shown here is derived from an EMBL/GenBank/DDBJ whole genome shotgun (WGS) entry which is preliminary data.</text>
</comment>
<dbReference type="Gene3D" id="1.10.287.1260">
    <property type="match status" value="1"/>
</dbReference>
<evidence type="ECO:0000313" key="2">
    <source>
        <dbReference type="EMBL" id="OGM28746.1"/>
    </source>
</evidence>
<dbReference type="InterPro" id="IPR011014">
    <property type="entry name" value="MscS_channel_TM-2"/>
</dbReference>
<evidence type="ECO:0000256" key="1">
    <source>
        <dbReference type="SAM" id="Phobius"/>
    </source>
</evidence>
<sequence length="131" mass="14153">MSVVEVVFVALNQLIAQLVGILPKLVIALLIWYVGKYFLTLGINLLERVDIKQTKIDEKAIATLSMLLNVIGRVVLVMVILDYLGIGSSIVAAIAQGVTFAVAIALGLSFGKALEGDAREVIESIKKFLKK</sequence>
<feature type="transmembrane region" description="Helical" evidence="1">
    <location>
        <begin position="60"/>
        <end position="84"/>
    </location>
</feature>
<feature type="transmembrane region" description="Helical" evidence="1">
    <location>
        <begin position="90"/>
        <end position="110"/>
    </location>
</feature>
<organism evidence="2 3">
    <name type="scientific">Candidatus Woesebacteria bacterium RIFCSPHIGHO2_01_FULL_41_10</name>
    <dbReference type="NCBI Taxonomy" id="1802500"/>
    <lineage>
        <taxon>Bacteria</taxon>
        <taxon>Candidatus Woeseibacteriota</taxon>
    </lineage>
</organism>
<dbReference type="EMBL" id="MGGM01000024">
    <property type="protein sequence ID" value="OGM28746.1"/>
    <property type="molecule type" value="Genomic_DNA"/>
</dbReference>
<keyword evidence="1" id="KW-0812">Transmembrane</keyword>
<accession>A0A1F7YN46</accession>
<dbReference type="AlphaFoldDB" id="A0A1F7YN46"/>
<proteinExistence type="predicted"/>
<keyword evidence="1" id="KW-0472">Membrane</keyword>
<gene>
    <name evidence="2" type="ORF">A2801_03570</name>
</gene>
<protein>
    <submittedName>
        <fullName evidence="2">Uncharacterized protein</fullName>
    </submittedName>
</protein>
<dbReference type="Proteomes" id="UP000177263">
    <property type="component" value="Unassembled WGS sequence"/>
</dbReference>